<sequence>MKFQKVIFSTIYLLLLGPWLHAQIRFEVHIPAQDRSKNLPIFIACSFNNWSPGDPNFRLESIGNNTYAIDLPDTLSYFEYKFTQGYWTQVEGDSQGHSRPNRVYDRLKEQNPQLLSLQIEGWEARPTYRFYIKSLPKNTPQDASIYISGNFNNWDPGNESYKLQKQFDGTYRVTVSTELEKLEYKFTRGNWETVEGQENGKACPNRALYRKSDFRLEEIPVDIKGWEDLTGTFNFYSIYDLLILFSAFQCILLLVAIPTMQDYNRKANQWLLLSIAFTAIVLIMKTLTGYRVIAEQYSRLLLIPDFALFLYAPLFYFYLQKLLFKTPQMPVKWWLHFILPIFQVLVYMPFMLLGSKELLIKLLNKEQDLHFVSVIAGTISWFVNIFYWFINWKSVEGYNKQYPNQASNEQNTDYLHTVLILQAICLVLWAFTGLLIFGQRFFAWDTVLLADKSIDIIWLAFSAIPYFLGYFAIHQPEIFKIVKTSLTQVNILPNKASNDTPSVLSKLPEISPEIIPQTEETPVQDIEKDANHEQLIASWKEKIDEFMNSEKPYTNVGLTLNELAGMLKITPHLLSKVINEAYQKNFFDFINSYRIEEFKIRFEDPRNRQFTMLAIAFDVGFNSKTAFNRAFKKMTSQSPREYFFDSRVEE</sequence>
<evidence type="ECO:0000256" key="2">
    <source>
        <dbReference type="ARBA" id="ARBA00023125"/>
    </source>
</evidence>
<dbReference type="Gene3D" id="2.60.40.10">
    <property type="entry name" value="Immunoglobulins"/>
    <property type="match status" value="1"/>
</dbReference>
<evidence type="ECO:0000259" key="5">
    <source>
        <dbReference type="PROSITE" id="PS01124"/>
    </source>
</evidence>
<dbReference type="SUPFAM" id="SSF46689">
    <property type="entry name" value="Homeodomain-like"/>
    <property type="match status" value="1"/>
</dbReference>
<evidence type="ECO:0000313" key="7">
    <source>
        <dbReference type="Proteomes" id="UP001236507"/>
    </source>
</evidence>
<evidence type="ECO:0000256" key="3">
    <source>
        <dbReference type="ARBA" id="ARBA00023163"/>
    </source>
</evidence>
<keyword evidence="7" id="KW-1185">Reference proteome</keyword>
<evidence type="ECO:0000256" key="1">
    <source>
        <dbReference type="ARBA" id="ARBA00023015"/>
    </source>
</evidence>
<dbReference type="EMBL" id="JASHIF010000002">
    <property type="protein sequence ID" value="MDI9857818.1"/>
    <property type="molecule type" value="Genomic_DNA"/>
</dbReference>
<organism evidence="6 7">
    <name type="scientific">Flectobacillus roseus</name>
    <dbReference type="NCBI Taxonomy" id="502259"/>
    <lineage>
        <taxon>Bacteria</taxon>
        <taxon>Pseudomonadati</taxon>
        <taxon>Bacteroidota</taxon>
        <taxon>Cytophagia</taxon>
        <taxon>Cytophagales</taxon>
        <taxon>Flectobacillaceae</taxon>
        <taxon>Flectobacillus</taxon>
    </lineage>
</organism>
<dbReference type="InterPro" id="IPR009057">
    <property type="entry name" value="Homeodomain-like_sf"/>
</dbReference>
<dbReference type="PANTHER" id="PTHR43280:SF29">
    <property type="entry name" value="ARAC-FAMILY TRANSCRIPTIONAL REGULATOR"/>
    <property type="match status" value="1"/>
</dbReference>
<feature type="transmembrane region" description="Helical" evidence="4">
    <location>
        <begin position="331"/>
        <end position="350"/>
    </location>
</feature>
<dbReference type="InterPro" id="IPR013784">
    <property type="entry name" value="Carb-bd-like_fold"/>
</dbReference>
<dbReference type="SMART" id="SM00342">
    <property type="entry name" value="HTH_ARAC"/>
    <property type="match status" value="1"/>
</dbReference>
<feature type="transmembrane region" description="Helical" evidence="4">
    <location>
        <begin position="456"/>
        <end position="473"/>
    </location>
</feature>
<dbReference type="Pfam" id="PF12833">
    <property type="entry name" value="HTH_18"/>
    <property type="match status" value="1"/>
</dbReference>
<dbReference type="Gene3D" id="1.10.10.60">
    <property type="entry name" value="Homeodomain-like"/>
    <property type="match status" value="2"/>
</dbReference>
<protein>
    <submittedName>
        <fullName evidence="6">Helix-turn-helix domain-containing protein</fullName>
    </submittedName>
</protein>
<accession>A0ABT6Y3Z5</accession>
<name>A0ABT6Y3Z5_9BACT</name>
<dbReference type="InterPro" id="IPR002044">
    <property type="entry name" value="CBM20"/>
</dbReference>
<keyword evidence="3" id="KW-0804">Transcription</keyword>
<dbReference type="SMART" id="SM01065">
    <property type="entry name" value="CBM_2"/>
    <property type="match status" value="1"/>
</dbReference>
<evidence type="ECO:0000313" key="6">
    <source>
        <dbReference type="EMBL" id="MDI9857818.1"/>
    </source>
</evidence>
<keyword evidence="4" id="KW-0472">Membrane</keyword>
<proteinExistence type="predicted"/>
<feature type="transmembrane region" description="Helical" evidence="4">
    <location>
        <begin position="270"/>
        <end position="288"/>
    </location>
</feature>
<keyword evidence="4" id="KW-1133">Transmembrane helix</keyword>
<keyword evidence="2" id="KW-0238">DNA-binding</keyword>
<comment type="caution">
    <text evidence="6">The sequence shown here is derived from an EMBL/GenBank/DDBJ whole genome shotgun (WGS) entry which is preliminary data.</text>
</comment>
<evidence type="ECO:0000256" key="4">
    <source>
        <dbReference type="SAM" id="Phobius"/>
    </source>
</evidence>
<feature type="transmembrane region" description="Helical" evidence="4">
    <location>
        <begin position="300"/>
        <end position="319"/>
    </location>
</feature>
<feature type="transmembrane region" description="Helical" evidence="4">
    <location>
        <begin position="414"/>
        <end position="436"/>
    </location>
</feature>
<gene>
    <name evidence="6" type="ORF">QM524_01230</name>
</gene>
<dbReference type="PROSITE" id="PS01124">
    <property type="entry name" value="HTH_ARAC_FAMILY_2"/>
    <property type="match status" value="1"/>
</dbReference>
<keyword evidence="1" id="KW-0805">Transcription regulation</keyword>
<dbReference type="InterPro" id="IPR013783">
    <property type="entry name" value="Ig-like_fold"/>
</dbReference>
<feature type="transmembrane region" description="Helical" evidence="4">
    <location>
        <begin position="370"/>
        <end position="390"/>
    </location>
</feature>
<dbReference type="Proteomes" id="UP001236507">
    <property type="component" value="Unassembled WGS sequence"/>
</dbReference>
<keyword evidence="4" id="KW-0812">Transmembrane</keyword>
<reference evidence="6 7" key="1">
    <citation type="submission" date="2023-05" db="EMBL/GenBank/DDBJ databases">
        <title>Novel species of genus Flectobacillus isolated from stream in China.</title>
        <authorList>
            <person name="Lu H."/>
        </authorList>
    </citation>
    <scope>NUCLEOTIDE SEQUENCE [LARGE SCALE GENOMIC DNA]</scope>
    <source>
        <strain evidence="6 7">KCTC 42575</strain>
    </source>
</reference>
<dbReference type="InterPro" id="IPR018060">
    <property type="entry name" value="HTH_AraC"/>
</dbReference>
<dbReference type="RefSeq" id="WP_283343115.1">
    <property type="nucleotide sequence ID" value="NZ_JASHIF010000002.1"/>
</dbReference>
<dbReference type="CDD" id="cd02859">
    <property type="entry name" value="E_set_AMPKbeta_like_N"/>
    <property type="match status" value="1"/>
</dbReference>
<dbReference type="SUPFAM" id="SSF49452">
    <property type="entry name" value="Starch-binding domain-like"/>
    <property type="match status" value="1"/>
</dbReference>
<feature type="transmembrane region" description="Helical" evidence="4">
    <location>
        <begin position="238"/>
        <end position="258"/>
    </location>
</feature>
<feature type="domain" description="HTH araC/xylS-type" evidence="5">
    <location>
        <begin position="541"/>
        <end position="645"/>
    </location>
</feature>
<dbReference type="PANTHER" id="PTHR43280">
    <property type="entry name" value="ARAC-FAMILY TRANSCRIPTIONAL REGULATOR"/>
    <property type="match status" value="1"/>
</dbReference>